<evidence type="ECO:0000313" key="1">
    <source>
        <dbReference type="EMBL" id="NWC32347.1"/>
    </source>
</evidence>
<dbReference type="RefSeq" id="WP_177060923.1">
    <property type="nucleotide sequence ID" value="NZ_JACAPB010000019.1"/>
</dbReference>
<protein>
    <submittedName>
        <fullName evidence="1">Uncharacterized protein</fullName>
    </submittedName>
</protein>
<accession>A0A7Y8CIV7</accession>
<proteinExistence type="predicted"/>
<gene>
    <name evidence="1" type="ORF">HX876_08080</name>
</gene>
<sequence length="247" mass="26034">MATAAEIKSARQREAIEVRRNRGKTGLMSFVHKTYPGPGGATVSIGTEAGDSKSDLKLKAIDTALELLAAKGFTLPTLEFQSTAAAGVPCVAYMGDAGGNSQYTIFMGPKTGEHNPQILQNGVPGGLGKDGPRGLADQVYDGTQRWFGNPRMHNHAATVVIHEIGHVLHEIAAGPLFWDFKLGRQDTATTSGVVSKGCDVSLYATNNALEFVAETFAGCMSGKSYSESVMAFYRSVGGPFPPSGSFS</sequence>
<evidence type="ECO:0000313" key="2">
    <source>
        <dbReference type="Proteomes" id="UP000520592"/>
    </source>
</evidence>
<comment type="caution">
    <text evidence="1">The sequence shown here is derived from an EMBL/GenBank/DDBJ whole genome shotgun (WGS) entry which is preliminary data.</text>
</comment>
<dbReference type="Proteomes" id="UP000520592">
    <property type="component" value="Unassembled WGS sequence"/>
</dbReference>
<dbReference type="EMBL" id="JACAQD010000010">
    <property type="protein sequence ID" value="NWC32347.1"/>
    <property type="molecule type" value="Genomic_DNA"/>
</dbReference>
<name>A0A7Y8CIV7_9PSED</name>
<dbReference type="AlphaFoldDB" id="A0A7Y8CIV7"/>
<dbReference type="SUPFAM" id="SSF55486">
    <property type="entry name" value="Metalloproteases ('zincins'), catalytic domain"/>
    <property type="match status" value="2"/>
</dbReference>
<organism evidence="1 2">
    <name type="scientific">Pseudomonas gingeri</name>
    <dbReference type="NCBI Taxonomy" id="117681"/>
    <lineage>
        <taxon>Bacteria</taxon>
        <taxon>Pseudomonadati</taxon>
        <taxon>Pseudomonadota</taxon>
        <taxon>Gammaproteobacteria</taxon>
        <taxon>Pseudomonadales</taxon>
        <taxon>Pseudomonadaceae</taxon>
        <taxon>Pseudomonas</taxon>
    </lineage>
</organism>
<reference evidence="1 2" key="1">
    <citation type="submission" date="2020-04" db="EMBL/GenBank/DDBJ databases">
        <title>Molecular characterization of pseudomonads from Agaricus bisporus reveal novel blotch 2 pathogens in Western Europe.</title>
        <authorList>
            <person name="Taparia T."/>
            <person name="Krijger M."/>
            <person name="Haynes E."/>
            <person name="Elpinstone J.G."/>
            <person name="Noble R."/>
            <person name="Van Der Wolf J."/>
        </authorList>
    </citation>
    <scope>NUCLEOTIDE SEQUENCE [LARGE SCALE GENOMIC DNA]</scope>
    <source>
        <strain evidence="1 2">IPO3737</strain>
    </source>
</reference>